<reference evidence="1 2" key="1">
    <citation type="submission" date="2021-08" db="EMBL/GenBank/DDBJ databases">
        <authorList>
            <person name="Zhang D."/>
            <person name="Zhang A."/>
            <person name="Wang L."/>
        </authorList>
    </citation>
    <scope>NUCLEOTIDE SEQUENCE [LARGE SCALE GENOMIC DNA]</scope>
    <source>
        <strain evidence="1 2">WL0086</strain>
    </source>
</reference>
<gene>
    <name evidence="1" type="ORF">K1X11_007170</name>
</gene>
<accession>A0ABZ1CD46</accession>
<name>A0ABZ1CD46_9BACT</name>
<dbReference type="RefSeq" id="WP_221031050.1">
    <property type="nucleotide sequence ID" value="NZ_CP139781.1"/>
</dbReference>
<protein>
    <submittedName>
        <fullName evidence="1">Uncharacterized protein</fullName>
    </submittedName>
</protein>
<evidence type="ECO:0000313" key="2">
    <source>
        <dbReference type="Proteomes" id="UP000738431"/>
    </source>
</evidence>
<keyword evidence="2" id="KW-1185">Reference proteome</keyword>
<reference evidence="1 2" key="2">
    <citation type="submission" date="2023-12" db="EMBL/GenBank/DDBJ databases">
        <title>Description of an unclassified Opitutus bacterium of Verrucomicrobiota.</title>
        <authorList>
            <person name="Zhang D.-F."/>
        </authorList>
    </citation>
    <scope>NUCLEOTIDE SEQUENCE [LARGE SCALE GENOMIC DNA]</scope>
    <source>
        <strain evidence="1 2">WL0086</strain>
    </source>
</reference>
<dbReference type="Proteomes" id="UP000738431">
    <property type="component" value="Chromosome"/>
</dbReference>
<sequence length="259" mass="29644">MKPHLYLSLLPEALVASHLDPATFGAYLATGSRKRARGQAIFFRLSDDYSAAKLAELDVSPDLERGDTANPRHSAYLSIYRVLETTPLEALEALYLVTNDGRVLELSPADYFRVEGPRFHLYQEFAPITPRVVSTLGPRQFGKQITDPAQRVSVPTLVYAELDLQRLADDPEAENIDDLPYYNLEHLRDCLRELRTKVGKPTKTVIRYLQQDVLFRTLYRGFYVAKAGEGFRFFPFPDRETLETQHYPWWRSALSTWGA</sequence>
<evidence type="ECO:0000313" key="1">
    <source>
        <dbReference type="EMBL" id="WRQ89183.1"/>
    </source>
</evidence>
<proteinExistence type="predicted"/>
<organism evidence="1 2">
    <name type="scientific">Actomonas aquatica</name>
    <dbReference type="NCBI Taxonomy" id="2866162"/>
    <lineage>
        <taxon>Bacteria</taxon>
        <taxon>Pseudomonadati</taxon>
        <taxon>Verrucomicrobiota</taxon>
        <taxon>Opitutia</taxon>
        <taxon>Opitutales</taxon>
        <taxon>Opitutaceae</taxon>
        <taxon>Actomonas</taxon>
    </lineage>
</organism>
<dbReference type="EMBL" id="CP139781">
    <property type="protein sequence ID" value="WRQ89183.1"/>
    <property type="molecule type" value="Genomic_DNA"/>
</dbReference>